<dbReference type="RefSeq" id="WP_068376706.1">
    <property type="nucleotide sequence ID" value="NZ_LSNE01000005.1"/>
</dbReference>
<protein>
    <submittedName>
        <fullName evidence="3">DNA-binding transcriptional regulator</fullName>
    </submittedName>
</protein>
<accession>A0A136A2A2</accession>
<organism evidence="3 4">
    <name type="scientific">Paraglaciecola hydrolytica</name>
    <dbReference type="NCBI Taxonomy" id="1799789"/>
    <lineage>
        <taxon>Bacteria</taxon>
        <taxon>Pseudomonadati</taxon>
        <taxon>Pseudomonadota</taxon>
        <taxon>Gammaproteobacteria</taxon>
        <taxon>Alteromonadales</taxon>
        <taxon>Alteromonadaceae</taxon>
        <taxon>Paraglaciecola</taxon>
    </lineage>
</organism>
<comment type="caution">
    <text evidence="3">The sequence shown here is derived from an EMBL/GenBank/DDBJ whole genome shotgun (WGS) entry which is preliminary data.</text>
</comment>
<evidence type="ECO:0000313" key="4">
    <source>
        <dbReference type="Proteomes" id="UP000070299"/>
    </source>
</evidence>
<dbReference type="PROSITE" id="PS52050">
    <property type="entry name" value="WYL"/>
    <property type="match status" value="1"/>
</dbReference>
<evidence type="ECO:0000259" key="1">
    <source>
        <dbReference type="Pfam" id="PF08279"/>
    </source>
</evidence>
<feature type="domain" description="WYL" evidence="2">
    <location>
        <begin position="140"/>
        <end position="203"/>
    </location>
</feature>
<dbReference type="EMBL" id="LSNE01000005">
    <property type="protein sequence ID" value="KXI29366.1"/>
    <property type="molecule type" value="Genomic_DNA"/>
</dbReference>
<dbReference type="SUPFAM" id="SSF46785">
    <property type="entry name" value="Winged helix' DNA-binding domain"/>
    <property type="match status" value="1"/>
</dbReference>
<keyword evidence="4" id="KW-1185">Reference proteome</keyword>
<dbReference type="InterPro" id="IPR013196">
    <property type="entry name" value="HTH_11"/>
</dbReference>
<evidence type="ECO:0000259" key="2">
    <source>
        <dbReference type="Pfam" id="PF13280"/>
    </source>
</evidence>
<dbReference type="Gene3D" id="1.10.10.10">
    <property type="entry name" value="Winged helix-like DNA-binding domain superfamily/Winged helix DNA-binding domain"/>
    <property type="match status" value="1"/>
</dbReference>
<dbReference type="InterPro" id="IPR051534">
    <property type="entry name" value="CBASS_pafABC_assoc_protein"/>
</dbReference>
<dbReference type="Pfam" id="PF08279">
    <property type="entry name" value="HTH_11"/>
    <property type="match status" value="1"/>
</dbReference>
<dbReference type="PANTHER" id="PTHR34580">
    <property type="match status" value="1"/>
</dbReference>
<name>A0A136A2A2_9ALTE</name>
<dbReference type="InterPro" id="IPR036388">
    <property type="entry name" value="WH-like_DNA-bd_sf"/>
</dbReference>
<dbReference type="InterPro" id="IPR026881">
    <property type="entry name" value="WYL_dom"/>
</dbReference>
<keyword evidence="3" id="KW-0238">DNA-binding</keyword>
<dbReference type="OrthoDB" id="9807255at2"/>
<dbReference type="GO" id="GO:0003677">
    <property type="term" value="F:DNA binding"/>
    <property type="evidence" value="ECO:0007669"/>
    <property type="project" value="UniProtKB-KW"/>
</dbReference>
<proteinExistence type="predicted"/>
<dbReference type="InterPro" id="IPR036390">
    <property type="entry name" value="WH_DNA-bd_sf"/>
</dbReference>
<dbReference type="Pfam" id="PF13280">
    <property type="entry name" value="WYL"/>
    <property type="match status" value="1"/>
</dbReference>
<dbReference type="PANTHER" id="PTHR34580:SF3">
    <property type="entry name" value="PROTEIN PAFB"/>
    <property type="match status" value="1"/>
</dbReference>
<feature type="domain" description="Helix-turn-helix type 11" evidence="1">
    <location>
        <begin position="6"/>
        <end position="60"/>
    </location>
</feature>
<dbReference type="AlphaFoldDB" id="A0A136A2A2"/>
<evidence type="ECO:0000313" key="3">
    <source>
        <dbReference type="EMBL" id="KXI29366.1"/>
    </source>
</evidence>
<dbReference type="Proteomes" id="UP000070299">
    <property type="component" value="Unassembled WGS sequence"/>
</dbReference>
<reference evidence="4" key="1">
    <citation type="submission" date="2016-02" db="EMBL/GenBank/DDBJ databases">
        <authorList>
            <person name="Schultz-Johansen M."/>
            <person name="Glaring M.A."/>
            <person name="Bech P.K."/>
            <person name="Stougaard P."/>
        </authorList>
    </citation>
    <scope>NUCLEOTIDE SEQUENCE [LARGE SCALE GENOMIC DNA]</scope>
    <source>
        <strain evidence="4">S66</strain>
    </source>
</reference>
<dbReference type="STRING" id="1799789.AX660_14610"/>
<gene>
    <name evidence="3" type="ORF">AX660_14610</name>
</gene>
<sequence>MRKGERLFQLLNILRSRRGVVTSQEIAEQLRVSQRTVYRDIQALSLSNVPIESEAGVGYRLRPGFNLPPLMFEEDELEALMLGVKMVQGWSDVQLGDAANRAFDKIKAILPDPLHTRHHQQNGWLIVPDFHRSHVSRFSDDLRAAIKGKRQIEITYQSLEDKQSRRELWPLGLVFWGRVWTLVAWCQLRQDYRVFRIDRIQQLSQQEVKFQTSKTLSLPHYIAMQESKDEGYADSTAQCKSSGSKD</sequence>